<name>A0A258DFD9_CAUVI</name>
<evidence type="ECO:0000313" key="1">
    <source>
        <dbReference type="EMBL" id="OYX06417.1"/>
    </source>
</evidence>
<protein>
    <submittedName>
        <fullName evidence="1">Uncharacterized protein</fullName>
    </submittedName>
</protein>
<comment type="caution">
    <text evidence="1">The sequence shown here is derived from an EMBL/GenBank/DDBJ whole genome shotgun (WGS) entry which is preliminary data.</text>
</comment>
<evidence type="ECO:0000313" key="2">
    <source>
        <dbReference type="Proteomes" id="UP000215616"/>
    </source>
</evidence>
<dbReference type="AlphaFoldDB" id="A0A258DFD9"/>
<dbReference type="Proteomes" id="UP000215616">
    <property type="component" value="Unassembled WGS sequence"/>
</dbReference>
<gene>
    <name evidence="1" type="ORF">B7Z12_00495</name>
</gene>
<accession>A0A258DFD9</accession>
<organism evidence="1 2">
    <name type="scientific">Caulobacter vibrioides</name>
    <name type="common">Caulobacter crescentus</name>
    <dbReference type="NCBI Taxonomy" id="155892"/>
    <lineage>
        <taxon>Bacteria</taxon>
        <taxon>Pseudomonadati</taxon>
        <taxon>Pseudomonadota</taxon>
        <taxon>Alphaproteobacteria</taxon>
        <taxon>Caulobacterales</taxon>
        <taxon>Caulobacteraceae</taxon>
        <taxon>Caulobacter</taxon>
    </lineage>
</organism>
<reference evidence="1 2" key="1">
    <citation type="submission" date="2017-03" db="EMBL/GenBank/DDBJ databases">
        <title>Lifting the veil on microbial sulfur biogeochemistry in mining wastewaters.</title>
        <authorList>
            <person name="Kantor R.S."/>
            <person name="Colenbrander Nelson T."/>
            <person name="Marshall S."/>
            <person name="Bennett D."/>
            <person name="Apte S."/>
            <person name="Camacho D."/>
            <person name="Thomas B.C."/>
            <person name="Warren L.A."/>
            <person name="Banfield J.F."/>
        </authorList>
    </citation>
    <scope>NUCLEOTIDE SEQUENCE [LARGE SCALE GENOMIC DNA]</scope>
    <source>
        <strain evidence="1">32-67-7</strain>
    </source>
</reference>
<sequence length="59" mass="6533">MSKSDDYETELVQLQLALIALQKKAIKDGDKILKGVAKPDSEVIFPFEVSALEDGRLAR</sequence>
<proteinExistence type="predicted"/>
<dbReference type="EMBL" id="NCDQ01000004">
    <property type="protein sequence ID" value="OYX06417.1"/>
    <property type="molecule type" value="Genomic_DNA"/>
</dbReference>